<evidence type="ECO:0000256" key="1">
    <source>
        <dbReference type="ARBA" id="ARBA00001974"/>
    </source>
</evidence>
<evidence type="ECO:0000256" key="4">
    <source>
        <dbReference type="ARBA" id="ARBA00022827"/>
    </source>
</evidence>
<dbReference type="Gene3D" id="3.40.462.20">
    <property type="match status" value="1"/>
</dbReference>
<dbReference type="Proteomes" id="UP001230951">
    <property type="component" value="Unassembled WGS sequence"/>
</dbReference>
<comment type="similarity">
    <text evidence="2">Belongs to the oxygen-dependent FAD-linked oxidoreductase family.</text>
</comment>
<name>A0AAW8D8W8_9MICC</name>
<dbReference type="InterPro" id="IPR006093">
    <property type="entry name" value="Oxy_OxRdtase_FAD_BS"/>
</dbReference>
<feature type="domain" description="FAD-binding PCMH-type" evidence="6">
    <location>
        <begin position="36"/>
        <end position="206"/>
    </location>
</feature>
<dbReference type="RefSeq" id="WP_306961369.1">
    <property type="nucleotide sequence ID" value="NZ_JAUSRG010000005.1"/>
</dbReference>
<dbReference type="InterPro" id="IPR036318">
    <property type="entry name" value="FAD-bd_PCMH-like_sf"/>
</dbReference>
<accession>A0AAW8D8W8</accession>
<evidence type="ECO:0000313" key="7">
    <source>
        <dbReference type="EMBL" id="MDP9905351.1"/>
    </source>
</evidence>
<evidence type="ECO:0000313" key="9">
    <source>
        <dbReference type="Proteomes" id="UP001230951"/>
    </source>
</evidence>
<dbReference type="Pfam" id="PF08031">
    <property type="entry name" value="BBE"/>
    <property type="match status" value="1"/>
</dbReference>
<evidence type="ECO:0000256" key="5">
    <source>
        <dbReference type="ARBA" id="ARBA00023002"/>
    </source>
</evidence>
<protein>
    <submittedName>
        <fullName evidence="7">FAD/FMN-containing dehydrogenase</fullName>
    </submittedName>
</protein>
<evidence type="ECO:0000313" key="10">
    <source>
        <dbReference type="Proteomes" id="UP001242995"/>
    </source>
</evidence>
<dbReference type="Pfam" id="PF01565">
    <property type="entry name" value="FAD_binding_4"/>
    <property type="match status" value="1"/>
</dbReference>
<dbReference type="Gene3D" id="3.30.43.10">
    <property type="entry name" value="Uridine Diphospho-n-acetylenolpyruvylglucosamine Reductase, domain 2"/>
    <property type="match status" value="1"/>
</dbReference>
<dbReference type="PANTHER" id="PTHR42973">
    <property type="entry name" value="BINDING OXIDOREDUCTASE, PUTATIVE (AFU_ORTHOLOGUE AFUA_1G17690)-RELATED"/>
    <property type="match status" value="1"/>
</dbReference>
<keyword evidence="9" id="KW-1185">Reference proteome</keyword>
<dbReference type="PANTHER" id="PTHR42973:SF39">
    <property type="entry name" value="FAD-BINDING PCMH-TYPE DOMAIN-CONTAINING PROTEIN"/>
    <property type="match status" value="1"/>
</dbReference>
<keyword evidence="5" id="KW-0560">Oxidoreductase</keyword>
<dbReference type="InterPro" id="IPR050416">
    <property type="entry name" value="FAD-linked_Oxidoreductase"/>
</dbReference>
<dbReference type="Gene3D" id="3.30.465.10">
    <property type="match status" value="1"/>
</dbReference>
<dbReference type="GO" id="GO:0071949">
    <property type="term" value="F:FAD binding"/>
    <property type="evidence" value="ECO:0007669"/>
    <property type="project" value="InterPro"/>
</dbReference>
<dbReference type="SUPFAM" id="SSF56176">
    <property type="entry name" value="FAD-binding/transporter-associated domain-like"/>
    <property type="match status" value="1"/>
</dbReference>
<dbReference type="Proteomes" id="UP001242995">
    <property type="component" value="Unassembled WGS sequence"/>
</dbReference>
<dbReference type="InterPro" id="IPR016166">
    <property type="entry name" value="FAD-bd_PCMH"/>
</dbReference>
<dbReference type="EMBL" id="JAUSTF010000003">
    <property type="protein sequence ID" value="MDQ0180483.1"/>
    <property type="molecule type" value="Genomic_DNA"/>
</dbReference>
<dbReference type="InterPro" id="IPR016167">
    <property type="entry name" value="FAD-bd_PCMH_sub1"/>
</dbReference>
<evidence type="ECO:0000256" key="3">
    <source>
        <dbReference type="ARBA" id="ARBA00022630"/>
    </source>
</evidence>
<evidence type="ECO:0000259" key="6">
    <source>
        <dbReference type="PROSITE" id="PS51387"/>
    </source>
</evidence>
<organism evidence="7 10">
    <name type="scientific">Arthrobacter bambusae</name>
    <dbReference type="NCBI Taxonomy" id="1338426"/>
    <lineage>
        <taxon>Bacteria</taxon>
        <taxon>Bacillati</taxon>
        <taxon>Actinomycetota</taxon>
        <taxon>Actinomycetes</taxon>
        <taxon>Micrococcales</taxon>
        <taxon>Micrococcaceae</taxon>
        <taxon>Arthrobacter</taxon>
    </lineage>
</organism>
<dbReference type="PROSITE" id="PS51387">
    <property type="entry name" value="FAD_PCMH"/>
    <property type="match status" value="1"/>
</dbReference>
<keyword evidence="3" id="KW-0285">Flavoprotein</keyword>
<evidence type="ECO:0000313" key="8">
    <source>
        <dbReference type="EMBL" id="MDQ0180483.1"/>
    </source>
</evidence>
<comment type="caution">
    <text evidence="7">The sequence shown here is derived from an EMBL/GenBank/DDBJ whole genome shotgun (WGS) entry which is preliminary data.</text>
</comment>
<dbReference type="GO" id="GO:0016491">
    <property type="term" value="F:oxidoreductase activity"/>
    <property type="evidence" value="ECO:0007669"/>
    <property type="project" value="UniProtKB-KW"/>
</dbReference>
<gene>
    <name evidence="7" type="ORF">J2S90_002317</name>
    <name evidence="8" type="ORF">J2S93_001905</name>
</gene>
<dbReference type="InterPro" id="IPR012951">
    <property type="entry name" value="BBE"/>
</dbReference>
<reference evidence="7 9" key="1">
    <citation type="submission" date="2023-07" db="EMBL/GenBank/DDBJ databases">
        <title>Sorghum-associated microbial communities from plants grown in Nebraska, USA.</title>
        <authorList>
            <person name="Schachtman D."/>
        </authorList>
    </citation>
    <scope>NUCLEOTIDE SEQUENCE</scope>
    <source>
        <strain evidence="7">DS1006</strain>
        <strain evidence="8 9">DS1016</strain>
    </source>
</reference>
<proteinExistence type="inferred from homology"/>
<keyword evidence="4" id="KW-0274">FAD</keyword>
<dbReference type="AlphaFoldDB" id="A0AAW8D8W8"/>
<dbReference type="InterPro" id="IPR006094">
    <property type="entry name" value="Oxid_FAD_bind_N"/>
</dbReference>
<sequence>MNGTALDGLREQLRGQLVTPSDPDYDSARAVFNGMIDKRPAGVVRVAQVADVIASVNFARDNSLPLAIRGGGHSAPGFGTWDDALVIDFVNRTGVRVDPDAGTARAEAGTTWADFNHATHAFGLATTGGIVGSTGIAGLTLGGGIGYLARKHGLSCDNLISADVVTADGKFLTASETRNEDLFWALRGGGGNFGVVTSLEYKLHPVDMVHVGIVIYGAENTETVAKFYRDYMDSAPEEFGAFLGFHQGPPVPFLPEEWHGKPVCVVVGMWTGDMAEGESRWAPFLEAAPVAGSLITPMPYPALNVAFDGLNPKGLQGYWKANFISELNDGVIGAHAEFGSTVTSLNTAVHVYPIDGAAARVGAQDTAFANRGMKFAPVIAAQWPDPADNEANIAWARNYAEALRPHSAASGYINFMDAEDQSRISDNYGVNYERLQAIKGKYDPGNLFHVNQNIKPA</sequence>
<evidence type="ECO:0000256" key="2">
    <source>
        <dbReference type="ARBA" id="ARBA00005466"/>
    </source>
</evidence>
<dbReference type="EMBL" id="JAUSRG010000005">
    <property type="protein sequence ID" value="MDP9905351.1"/>
    <property type="molecule type" value="Genomic_DNA"/>
</dbReference>
<dbReference type="InterPro" id="IPR016169">
    <property type="entry name" value="FAD-bd_PCMH_sub2"/>
</dbReference>
<comment type="cofactor">
    <cofactor evidence="1">
        <name>FAD</name>
        <dbReference type="ChEBI" id="CHEBI:57692"/>
    </cofactor>
</comment>
<dbReference type="PROSITE" id="PS00862">
    <property type="entry name" value="OX2_COVAL_FAD"/>
    <property type="match status" value="1"/>
</dbReference>